<sequence length="452" mass="50146">MDLKNDTQNLENLNNCDKIRKIQNSCFSTAKPLNKQSEQKETIAEPYSSSLTGDVAHTSNAEHKAVIGTQHSDSLARSGVHHELNKKGAQAITESHSPSLTGTVAHTGRKSTSQGSSSNPADRKNISQTHNDNGNSHSKRPPTESLRELKNGIPNLEDLQNFDLQLLVKETWSSFSHLEPWLDAKVTHCSQVESNSQGDLPEMGIICQITKQASRYMQVINLSLEVAKDSEVMSQEAMSLCKLLGPTSSEKLEDIKCVVKDMIDLAQGACTKAEEMNRDFWDIARQFPEKFMQSEGYKAVVISLPVPIPVQEDDLIKGEHSRKRASVSQQFNDAKNLIETACEIIEHLLQPLSTMGFLNVDNPICECLVSVKWSKMMNLQDFYSKSDKKEVVIEPCSHSSPIEPSTSEHLTQSSVLQNGTPISSFKMGNMPQEPYVTVLAFTKSNCDQLLSK</sequence>
<proteinExistence type="predicted"/>
<keyword evidence="3" id="KW-1185">Reference proteome</keyword>
<feature type="compositionally biased region" description="Polar residues" evidence="1">
    <location>
        <begin position="92"/>
        <end position="136"/>
    </location>
</feature>
<evidence type="ECO:0000313" key="2">
    <source>
        <dbReference type="EMBL" id="TFK42191.1"/>
    </source>
</evidence>
<name>A0A5C3MM07_9AGAR</name>
<reference evidence="2 3" key="1">
    <citation type="journal article" date="2019" name="Nat. Ecol. Evol.">
        <title>Megaphylogeny resolves global patterns of mushroom evolution.</title>
        <authorList>
            <person name="Varga T."/>
            <person name="Krizsan K."/>
            <person name="Foldi C."/>
            <person name="Dima B."/>
            <person name="Sanchez-Garcia M."/>
            <person name="Sanchez-Ramirez S."/>
            <person name="Szollosi G.J."/>
            <person name="Szarkandi J.G."/>
            <person name="Papp V."/>
            <person name="Albert L."/>
            <person name="Andreopoulos W."/>
            <person name="Angelini C."/>
            <person name="Antonin V."/>
            <person name="Barry K.W."/>
            <person name="Bougher N.L."/>
            <person name="Buchanan P."/>
            <person name="Buyck B."/>
            <person name="Bense V."/>
            <person name="Catcheside P."/>
            <person name="Chovatia M."/>
            <person name="Cooper J."/>
            <person name="Damon W."/>
            <person name="Desjardin D."/>
            <person name="Finy P."/>
            <person name="Geml J."/>
            <person name="Haridas S."/>
            <person name="Hughes K."/>
            <person name="Justo A."/>
            <person name="Karasinski D."/>
            <person name="Kautmanova I."/>
            <person name="Kiss B."/>
            <person name="Kocsube S."/>
            <person name="Kotiranta H."/>
            <person name="LaButti K.M."/>
            <person name="Lechner B.E."/>
            <person name="Liimatainen K."/>
            <person name="Lipzen A."/>
            <person name="Lukacs Z."/>
            <person name="Mihaltcheva S."/>
            <person name="Morgado L.N."/>
            <person name="Niskanen T."/>
            <person name="Noordeloos M.E."/>
            <person name="Ohm R.A."/>
            <person name="Ortiz-Santana B."/>
            <person name="Ovrebo C."/>
            <person name="Racz N."/>
            <person name="Riley R."/>
            <person name="Savchenko A."/>
            <person name="Shiryaev A."/>
            <person name="Soop K."/>
            <person name="Spirin V."/>
            <person name="Szebenyi C."/>
            <person name="Tomsovsky M."/>
            <person name="Tulloss R.E."/>
            <person name="Uehling J."/>
            <person name="Grigoriev I.V."/>
            <person name="Vagvolgyi C."/>
            <person name="Papp T."/>
            <person name="Martin F.M."/>
            <person name="Miettinen O."/>
            <person name="Hibbett D.S."/>
            <person name="Nagy L.G."/>
        </authorList>
    </citation>
    <scope>NUCLEOTIDE SEQUENCE [LARGE SCALE GENOMIC DNA]</scope>
    <source>
        <strain evidence="2 3">CBS 166.37</strain>
    </source>
</reference>
<accession>A0A5C3MM07</accession>
<feature type="region of interest" description="Disordered" evidence="1">
    <location>
        <begin position="72"/>
        <end position="147"/>
    </location>
</feature>
<dbReference type="AlphaFoldDB" id="A0A5C3MM07"/>
<organism evidence="2 3">
    <name type="scientific">Crucibulum laeve</name>
    <dbReference type="NCBI Taxonomy" id="68775"/>
    <lineage>
        <taxon>Eukaryota</taxon>
        <taxon>Fungi</taxon>
        <taxon>Dikarya</taxon>
        <taxon>Basidiomycota</taxon>
        <taxon>Agaricomycotina</taxon>
        <taxon>Agaricomycetes</taxon>
        <taxon>Agaricomycetidae</taxon>
        <taxon>Agaricales</taxon>
        <taxon>Agaricineae</taxon>
        <taxon>Nidulariaceae</taxon>
        <taxon>Crucibulum</taxon>
    </lineage>
</organism>
<gene>
    <name evidence="2" type="ORF">BDQ12DRAFT_663428</name>
</gene>
<feature type="region of interest" description="Disordered" evidence="1">
    <location>
        <begin position="32"/>
        <end position="54"/>
    </location>
</feature>
<evidence type="ECO:0000313" key="3">
    <source>
        <dbReference type="Proteomes" id="UP000308652"/>
    </source>
</evidence>
<evidence type="ECO:0000256" key="1">
    <source>
        <dbReference type="SAM" id="MobiDB-lite"/>
    </source>
</evidence>
<protein>
    <submittedName>
        <fullName evidence="2">Uncharacterized protein</fullName>
    </submittedName>
</protein>
<dbReference type="Proteomes" id="UP000308652">
    <property type="component" value="Unassembled WGS sequence"/>
</dbReference>
<dbReference type="EMBL" id="ML213593">
    <property type="protein sequence ID" value="TFK42191.1"/>
    <property type="molecule type" value="Genomic_DNA"/>
</dbReference>